<dbReference type="InterPro" id="IPR015199">
    <property type="entry name" value="DNA_pol_III_delta_C"/>
</dbReference>
<dbReference type="Pfam" id="PF09115">
    <property type="entry name" value="DNApol3-delta_C"/>
    <property type="match status" value="1"/>
</dbReference>
<evidence type="ECO:0000256" key="1">
    <source>
        <dbReference type="ARBA" id="ARBA00012417"/>
    </source>
</evidence>
<evidence type="ECO:0000256" key="7">
    <source>
        <dbReference type="ARBA" id="ARBA00049244"/>
    </source>
</evidence>
<dbReference type="Gene3D" id="3.40.50.300">
    <property type="entry name" value="P-loop containing nucleotide triphosphate hydrolases"/>
    <property type="match status" value="1"/>
</dbReference>
<dbReference type="NCBIfam" id="NF004310">
    <property type="entry name" value="PRK05707.1"/>
    <property type="match status" value="1"/>
</dbReference>
<evidence type="ECO:0000256" key="6">
    <source>
        <dbReference type="ARBA" id="ARBA00022932"/>
    </source>
</evidence>
<protein>
    <recommendedName>
        <fullName evidence="2">DNA polymerase III subunit delta'</fullName>
        <ecNumber evidence="1">2.7.7.7</ecNumber>
    </recommendedName>
</protein>
<name>A0A370GQM3_9COXI</name>
<feature type="domain" description="DNA polymerase III delta subunit C-terminal" evidence="8">
    <location>
        <begin position="207"/>
        <end position="321"/>
    </location>
</feature>
<dbReference type="NCBIfam" id="TIGR00678">
    <property type="entry name" value="holB"/>
    <property type="match status" value="1"/>
</dbReference>
<dbReference type="InterPro" id="IPR004622">
    <property type="entry name" value="DNA_pol_HolB"/>
</dbReference>
<dbReference type="AlphaFoldDB" id="A0A370GQM3"/>
<gene>
    <name evidence="9" type="ORF">C8D86_10622</name>
</gene>
<dbReference type="GO" id="GO:0006261">
    <property type="term" value="P:DNA-templated DNA replication"/>
    <property type="evidence" value="ECO:0007669"/>
    <property type="project" value="TreeGrafter"/>
</dbReference>
<dbReference type="InterPro" id="IPR027417">
    <property type="entry name" value="P-loop_NTPase"/>
</dbReference>
<comment type="catalytic activity">
    <reaction evidence="7">
        <text>DNA(n) + a 2'-deoxyribonucleoside 5'-triphosphate = DNA(n+1) + diphosphate</text>
        <dbReference type="Rhea" id="RHEA:22508"/>
        <dbReference type="Rhea" id="RHEA-COMP:17339"/>
        <dbReference type="Rhea" id="RHEA-COMP:17340"/>
        <dbReference type="ChEBI" id="CHEBI:33019"/>
        <dbReference type="ChEBI" id="CHEBI:61560"/>
        <dbReference type="ChEBI" id="CHEBI:173112"/>
        <dbReference type="EC" id="2.7.7.7"/>
    </reaction>
</comment>
<dbReference type="GO" id="GO:0003677">
    <property type="term" value="F:DNA binding"/>
    <property type="evidence" value="ECO:0007669"/>
    <property type="project" value="InterPro"/>
</dbReference>
<keyword evidence="5" id="KW-0235">DNA replication</keyword>
<dbReference type="Proteomes" id="UP000254720">
    <property type="component" value="Unassembled WGS sequence"/>
</dbReference>
<dbReference type="PANTHER" id="PTHR11669">
    <property type="entry name" value="REPLICATION FACTOR C / DNA POLYMERASE III GAMMA-TAU SUBUNIT"/>
    <property type="match status" value="1"/>
</dbReference>
<organism evidence="9 10">
    <name type="scientific">Aquicella lusitana</name>
    <dbReference type="NCBI Taxonomy" id="254246"/>
    <lineage>
        <taxon>Bacteria</taxon>
        <taxon>Pseudomonadati</taxon>
        <taxon>Pseudomonadota</taxon>
        <taxon>Gammaproteobacteria</taxon>
        <taxon>Legionellales</taxon>
        <taxon>Coxiellaceae</taxon>
        <taxon>Aquicella</taxon>
    </lineage>
</organism>
<dbReference type="InterPro" id="IPR050238">
    <property type="entry name" value="DNA_Rep/Repair_Clamp_Loader"/>
</dbReference>
<evidence type="ECO:0000256" key="5">
    <source>
        <dbReference type="ARBA" id="ARBA00022705"/>
    </source>
</evidence>
<keyword evidence="10" id="KW-1185">Reference proteome</keyword>
<keyword evidence="6" id="KW-0239">DNA-directed DNA polymerase</keyword>
<sequence length="326" mass="36651">MYPWQADQWDYLLRLKQQNRLPHALLFAGIAGTGKAIFADRFSRLLLCQQPTLSNQPCYHCHACRLIEGRAHPNVLWIEPEKEGHAIKVDQIRDANEFIYQSALQGEYRIIIIHPANSMNTNAANALLKTLEEPSSGAVIILISDSFSRLPATILSRCQRILFPRPHQTQALQWLQSELANPATDPALLLKLAHGAPLAALKLVQENQLAGRQILFDALALLAKRQGDPLKSAANVQNMEPVHLLDYMLSWTMDLLRLQLGVGAENLLNTDYKEQLTALSERTDPQRNVKLMADLQRLRAEIYAGIHLNKTLLVESVLIQWMNAAA</sequence>
<keyword evidence="4" id="KW-0548">Nucleotidyltransferase</keyword>
<dbReference type="EC" id="2.7.7.7" evidence="1"/>
<dbReference type="PANTHER" id="PTHR11669:SF8">
    <property type="entry name" value="DNA POLYMERASE III SUBUNIT DELTA"/>
    <property type="match status" value="1"/>
</dbReference>
<proteinExistence type="predicted"/>
<keyword evidence="3" id="KW-0808">Transferase</keyword>
<dbReference type="GO" id="GO:0003887">
    <property type="term" value="F:DNA-directed DNA polymerase activity"/>
    <property type="evidence" value="ECO:0007669"/>
    <property type="project" value="UniProtKB-KW"/>
</dbReference>
<reference evidence="9 10" key="1">
    <citation type="submission" date="2018-07" db="EMBL/GenBank/DDBJ databases">
        <title>Genomic Encyclopedia of Type Strains, Phase IV (KMG-IV): sequencing the most valuable type-strain genomes for metagenomic binning, comparative biology and taxonomic classification.</title>
        <authorList>
            <person name="Goeker M."/>
        </authorList>
    </citation>
    <scope>NUCLEOTIDE SEQUENCE [LARGE SCALE GENOMIC DNA]</scope>
    <source>
        <strain evidence="9 10">DSM 16500</strain>
    </source>
</reference>
<evidence type="ECO:0000256" key="3">
    <source>
        <dbReference type="ARBA" id="ARBA00022679"/>
    </source>
</evidence>
<dbReference type="Gene3D" id="1.20.272.10">
    <property type="match status" value="1"/>
</dbReference>
<comment type="caution">
    <text evidence="9">The sequence shown here is derived from an EMBL/GenBank/DDBJ whole genome shotgun (WGS) entry which is preliminary data.</text>
</comment>
<dbReference type="EMBL" id="QQAX01000006">
    <property type="protein sequence ID" value="RDI46018.1"/>
    <property type="molecule type" value="Genomic_DNA"/>
</dbReference>
<accession>A0A370GQM3</accession>
<evidence type="ECO:0000256" key="2">
    <source>
        <dbReference type="ARBA" id="ARBA00014363"/>
    </source>
</evidence>
<dbReference type="SUPFAM" id="SSF52540">
    <property type="entry name" value="P-loop containing nucleoside triphosphate hydrolases"/>
    <property type="match status" value="1"/>
</dbReference>
<dbReference type="Pfam" id="PF13177">
    <property type="entry name" value="DNA_pol3_delta2"/>
    <property type="match status" value="1"/>
</dbReference>
<dbReference type="GO" id="GO:0009360">
    <property type="term" value="C:DNA polymerase III complex"/>
    <property type="evidence" value="ECO:0007669"/>
    <property type="project" value="InterPro"/>
</dbReference>
<evidence type="ECO:0000313" key="10">
    <source>
        <dbReference type="Proteomes" id="UP000254720"/>
    </source>
</evidence>
<evidence type="ECO:0000313" key="9">
    <source>
        <dbReference type="EMBL" id="RDI46018.1"/>
    </source>
</evidence>
<evidence type="ECO:0000259" key="8">
    <source>
        <dbReference type="Pfam" id="PF09115"/>
    </source>
</evidence>
<dbReference type="GO" id="GO:0008408">
    <property type="term" value="F:3'-5' exonuclease activity"/>
    <property type="evidence" value="ECO:0007669"/>
    <property type="project" value="InterPro"/>
</dbReference>
<evidence type="ECO:0000256" key="4">
    <source>
        <dbReference type="ARBA" id="ARBA00022695"/>
    </source>
</evidence>